<evidence type="ECO:0000256" key="6">
    <source>
        <dbReference type="ARBA" id="ARBA00022801"/>
    </source>
</evidence>
<proteinExistence type="inferred from homology"/>
<keyword evidence="7 9" id="KW-1133">Transmembrane helix</keyword>
<dbReference type="UniPathway" id="UPA00665"/>
<name>A0A1H5SM98_9ACTN</name>
<dbReference type="GO" id="GO:0006508">
    <property type="term" value="P:proteolysis"/>
    <property type="evidence" value="ECO:0007669"/>
    <property type="project" value="UniProtKB-KW"/>
</dbReference>
<evidence type="ECO:0000256" key="4">
    <source>
        <dbReference type="ARBA" id="ARBA00022692"/>
    </source>
</evidence>
<feature type="compositionally biased region" description="Polar residues" evidence="12">
    <location>
        <begin position="1"/>
        <end position="18"/>
    </location>
</feature>
<dbReference type="EC" id="3.4.23.36" evidence="9"/>
<evidence type="ECO:0000256" key="2">
    <source>
        <dbReference type="ARBA" id="ARBA00022475"/>
    </source>
</evidence>
<evidence type="ECO:0000313" key="14">
    <source>
        <dbReference type="Proteomes" id="UP000236723"/>
    </source>
</evidence>
<keyword evidence="5 9" id="KW-0064">Aspartyl protease</keyword>
<keyword evidence="14" id="KW-1185">Reference proteome</keyword>
<dbReference type="PANTHER" id="PTHR33695:SF1">
    <property type="entry name" value="LIPOPROTEIN SIGNAL PEPTIDASE"/>
    <property type="match status" value="1"/>
</dbReference>
<feature type="compositionally biased region" description="Basic and acidic residues" evidence="12">
    <location>
        <begin position="236"/>
        <end position="249"/>
    </location>
</feature>
<evidence type="ECO:0000256" key="3">
    <source>
        <dbReference type="ARBA" id="ARBA00022670"/>
    </source>
</evidence>
<dbReference type="InterPro" id="IPR001872">
    <property type="entry name" value="Peptidase_A8"/>
</dbReference>
<dbReference type="PANTHER" id="PTHR33695">
    <property type="entry name" value="LIPOPROTEIN SIGNAL PEPTIDASE"/>
    <property type="match status" value="1"/>
</dbReference>
<dbReference type="RefSeq" id="WP_200826954.1">
    <property type="nucleotide sequence ID" value="NZ_FNVO01000001.1"/>
</dbReference>
<feature type="transmembrane region" description="Helical" evidence="9">
    <location>
        <begin position="31"/>
        <end position="54"/>
    </location>
</feature>
<evidence type="ECO:0000256" key="12">
    <source>
        <dbReference type="SAM" id="MobiDB-lite"/>
    </source>
</evidence>
<evidence type="ECO:0000256" key="10">
    <source>
        <dbReference type="RuleBase" id="RU000594"/>
    </source>
</evidence>
<feature type="active site" evidence="9">
    <location>
        <position position="160"/>
    </location>
</feature>
<keyword evidence="2 9" id="KW-1003">Cell membrane</keyword>
<comment type="function">
    <text evidence="9 10">This protein specifically catalyzes the removal of signal peptides from prolipoproteins.</text>
</comment>
<keyword evidence="4 9" id="KW-0812">Transmembrane</keyword>
<keyword evidence="8 9" id="KW-0472">Membrane</keyword>
<evidence type="ECO:0000256" key="7">
    <source>
        <dbReference type="ARBA" id="ARBA00022989"/>
    </source>
</evidence>
<dbReference type="GO" id="GO:0004190">
    <property type="term" value="F:aspartic-type endopeptidase activity"/>
    <property type="evidence" value="ECO:0007669"/>
    <property type="project" value="UniProtKB-UniRule"/>
</dbReference>
<reference evidence="14" key="1">
    <citation type="submission" date="2016-10" db="EMBL/GenBank/DDBJ databases">
        <authorList>
            <person name="Varghese N."/>
            <person name="Submissions S."/>
        </authorList>
    </citation>
    <scope>NUCLEOTIDE SEQUENCE [LARGE SCALE GENOMIC DNA]</scope>
    <source>
        <strain evidence="14">DSM 43163</strain>
    </source>
</reference>
<keyword evidence="3 9" id="KW-0645">Protease</keyword>
<evidence type="ECO:0000313" key="13">
    <source>
        <dbReference type="EMBL" id="SEF51743.1"/>
    </source>
</evidence>
<dbReference type="NCBIfam" id="TIGR00077">
    <property type="entry name" value="lspA"/>
    <property type="match status" value="1"/>
</dbReference>
<feature type="transmembrane region" description="Helical" evidence="9">
    <location>
        <begin position="150"/>
        <end position="174"/>
    </location>
</feature>
<dbReference type="HAMAP" id="MF_00161">
    <property type="entry name" value="LspA"/>
    <property type="match status" value="1"/>
</dbReference>
<organism evidence="13 14">
    <name type="scientific">Thermomonospora echinospora</name>
    <dbReference type="NCBI Taxonomy" id="1992"/>
    <lineage>
        <taxon>Bacteria</taxon>
        <taxon>Bacillati</taxon>
        <taxon>Actinomycetota</taxon>
        <taxon>Actinomycetes</taxon>
        <taxon>Streptosporangiales</taxon>
        <taxon>Thermomonosporaceae</taxon>
        <taxon>Thermomonospora</taxon>
    </lineage>
</organism>
<dbReference type="AlphaFoldDB" id="A0A1H5SM98"/>
<keyword evidence="6 9" id="KW-0378">Hydrolase</keyword>
<gene>
    <name evidence="9" type="primary">lspA</name>
    <name evidence="13" type="ORF">SAMN04489712_101277</name>
</gene>
<evidence type="ECO:0000256" key="5">
    <source>
        <dbReference type="ARBA" id="ARBA00022750"/>
    </source>
</evidence>
<dbReference type="PROSITE" id="PS00855">
    <property type="entry name" value="SPASE_II"/>
    <property type="match status" value="1"/>
</dbReference>
<evidence type="ECO:0000256" key="8">
    <source>
        <dbReference type="ARBA" id="ARBA00023136"/>
    </source>
</evidence>
<feature type="region of interest" description="Disordered" evidence="12">
    <location>
        <begin position="187"/>
        <end position="249"/>
    </location>
</feature>
<dbReference type="EMBL" id="FNVO01000001">
    <property type="protein sequence ID" value="SEF51743.1"/>
    <property type="molecule type" value="Genomic_DNA"/>
</dbReference>
<feature type="active site" evidence="9">
    <location>
        <position position="146"/>
    </location>
</feature>
<feature type="transmembrane region" description="Helical" evidence="9">
    <location>
        <begin position="79"/>
        <end position="103"/>
    </location>
</feature>
<protein>
    <recommendedName>
        <fullName evidence="9">Lipoprotein signal peptidase</fullName>
        <ecNumber evidence="9">3.4.23.36</ecNumber>
    </recommendedName>
    <alternativeName>
        <fullName evidence="9">Prolipoprotein signal peptidase</fullName>
    </alternativeName>
    <alternativeName>
        <fullName evidence="9">Signal peptidase II</fullName>
        <shortName evidence="9">SPase II</shortName>
    </alternativeName>
</protein>
<comment type="subcellular location">
    <subcellularLocation>
        <location evidence="9">Cell membrane</location>
        <topology evidence="9">Multi-pass membrane protein</topology>
    </subcellularLocation>
</comment>
<sequence>MQNTRGASLNDAQDSQSAAEGPGGFPRPRRIGVLIAVALTALTLDAITKVLVVARLEGRTPIELLDGLLTLRVTRNSGAAFSIGTGLTIVFTTIALGVVVAILRTARNLRSLPWAISLGLLLGGATGNLTDRLLRAPSPMEGHVVDWIELPYFPVFNVADSAIVCGGILAVLLAGRGLQLDGTRVGDTDAGDSADDADATKDAAGNAAEGGAGDATRDAAGDAAGNAVEGGAGDAAADRGADKERRKEP</sequence>
<feature type="transmembrane region" description="Helical" evidence="9">
    <location>
        <begin position="112"/>
        <end position="130"/>
    </location>
</feature>
<comment type="pathway">
    <text evidence="9">Protein modification; lipoprotein biosynthesis (signal peptide cleavage).</text>
</comment>
<comment type="similarity">
    <text evidence="1 9 11">Belongs to the peptidase A8 family.</text>
</comment>
<evidence type="ECO:0000256" key="9">
    <source>
        <dbReference type="HAMAP-Rule" id="MF_00161"/>
    </source>
</evidence>
<evidence type="ECO:0000256" key="1">
    <source>
        <dbReference type="ARBA" id="ARBA00006139"/>
    </source>
</evidence>
<dbReference type="GO" id="GO:0005886">
    <property type="term" value="C:plasma membrane"/>
    <property type="evidence" value="ECO:0007669"/>
    <property type="project" value="UniProtKB-SubCell"/>
</dbReference>
<evidence type="ECO:0000256" key="11">
    <source>
        <dbReference type="RuleBase" id="RU004181"/>
    </source>
</evidence>
<dbReference type="PRINTS" id="PR00781">
    <property type="entry name" value="LIPOSIGPTASE"/>
</dbReference>
<dbReference type="Pfam" id="PF01252">
    <property type="entry name" value="Peptidase_A8"/>
    <property type="match status" value="1"/>
</dbReference>
<comment type="catalytic activity">
    <reaction evidence="9 10">
        <text>Release of signal peptides from bacterial membrane prolipoproteins. Hydrolyzes -Xaa-Yaa-Zaa-|-(S,diacylglyceryl)Cys-, in which Xaa is hydrophobic (preferably Leu), and Yaa (Ala or Ser) and Zaa (Gly or Ala) have small, neutral side chains.</text>
        <dbReference type="EC" id="3.4.23.36"/>
    </reaction>
</comment>
<accession>A0A1H5SM98</accession>
<feature type="region of interest" description="Disordered" evidence="12">
    <location>
        <begin position="1"/>
        <end position="24"/>
    </location>
</feature>
<dbReference type="Proteomes" id="UP000236723">
    <property type="component" value="Unassembled WGS sequence"/>
</dbReference>